<organism evidence="1 2">
    <name type="scientific">Panagrolaimus sp. ES5</name>
    <dbReference type="NCBI Taxonomy" id="591445"/>
    <lineage>
        <taxon>Eukaryota</taxon>
        <taxon>Metazoa</taxon>
        <taxon>Ecdysozoa</taxon>
        <taxon>Nematoda</taxon>
        <taxon>Chromadorea</taxon>
        <taxon>Rhabditida</taxon>
        <taxon>Tylenchina</taxon>
        <taxon>Panagrolaimomorpha</taxon>
        <taxon>Panagrolaimoidea</taxon>
        <taxon>Panagrolaimidae</taxon>
        <taxon>Panagrolaimus</taxon>
    </lineage>
</organism>
<evidence type="ECO:0000313" key="2">
    <source>
        <dbReference type="WBParaSite" id="ES5_v2.g17844.t1"/>
    </source>
</evidence>
<proteinExistence type="predicted"/>
<sequence length="301" mass="33259">MGGASGEDDHGGNGSAEEKTPKFEGPPSLEETMVVKKPLGVRIHKSTLRVTYIEPNAAAAGEVYLGDKIVAIDAQNIKDINELNQKLKEKSSTVAVRMERGTFSWCKNSGTTIEMLQLDKEVIKANGRAIDVITVCLTFRFLLEMEDLKEDILQMSIRYDARERVQIASCERGGFAAVHFRPGDIIRDINDHSISSKEMLQYYILEGITENNGKVNLTVERAAGGDDAYRDQIEMSADVLTIAQKQIATFKSTTSKEKPKSVYKKSSSKKSVRVSNEAPQELLIQSDHDPATLKSCKSANK</sequence>
<evidence type="ECO:0000313" key="1">
    <source>
        <dbReference type="Proteomes" id="UP000887579"/>
    </source>
</evidence>
<dbReference type="WBParaSite" id="ES5_v2.g17844.t1">
    <property type="protein sequence ID" value="ES5_v2.g17844.t1"/>
    <property type="gene ID" value="ES5_v2.g17844"/>
</dbReference>
<accession>A0AC34FKR3</accession>
<name>A0AC34FKR3_9BILA</name>
<protein>
    <submittedName>
        <fullName evidence="2">PDZ domain-containing protein</fullName>
    </submittedName>
</protein>
<reference evidence="2" key="1">
    <citation type="submission" date="2022-11" db="UniProtKB">
        <authorList>
            <consortium name="WormBaseParasite"/>
        </authorList>
    </citation>
    <scope>IDENTIFICATION</scope>
</reference>
<dbReference type="Proteomes" id="UP000887579">
    <property type="component" value="Unplaced"/>
</dbReference>